<evidence type="ECO:0000313" key="4">
    <source>
        <dbReference type="Proteomes" id="UP000673691"/>
    </source>
</evidence>
<dbReference type="PROSITE" id="PS51375">
    <property type="entry name" value="PPR"/>
    <property type="match status" value="3"/>
</dbReference>
<organism evidence="3 4">
    <name type="scientific">Olpidium bornovanus</name>
    <dbReference type="NCBI Taxonomy" id="278681"/>
    <lineage>
        <taxon>Eukaryota</taxon>
        <taxon>Fungi</taxon>
        <taxon>Fungi incertae sedis</taxon>
        <taxon>Olpidiomycota</taxon>
        <taxon>Olpidiomycotina</taxon>
        <taxon>Olpidiomycetes</taxon>
        <taxon>Olpidiales</taxon>
        <taxon>Olpidiaceae</taxon>
        <taxon>Olpidium</taxon>
    </lineage>
</organism>
<dbReference type="NCBIfam" id="TIGR00756">
    <property type="entry name" value="PPR"/>
    <property type="match status" value="3"/>
</dbReference>
<protein>
    <recommendedName>
        <fullName evidence="5">Pentatricopeptide repeat-containing protein</fullName>
    </recommendedName>
</protein>
<dbReference type="PANTHER" id="PTHR47939:SF5">
    <property type="entry name" value="PENTACOTRIPEPTIDE-REPEAT REGION OF PRORP DOMAIN-CONTAINING PROTEIN"/>
    <property type="match status" value="1"/>
</dbReference>
<dbReference type="Pfam" id="PF13812">
    <property type="entry name" value="PPR_3"/>
    <property type="match status" value="1"/>
</dbReference>
<dbReference type="Proteomes" id="UP000673691">
    <property type="component" value="Unassembled WGS sequence"/>
</dbReference>
<reference evidence="3 4" key="1">
    <citation type="journal article" name="Sci. Rep.">
        <title>Genome-scale phylogenetic analyses confirm Olpidium as the closest living zoosporic fungus to the non-flagellated, terrestrial fungi.</title>
        <authorList>
            <person name="Chang Y."/>
            <person name="Rochon D."/>
            <person name="Sekimoto S."/>
            <person name="Wang Y."/>
            <person name="Chovatia M."/>
            <person name="Sandor L."/>
            <person name="Salamov A."/>
            <person name="Grigoriev I.V."/>
            <person name="Stajich J.E."/>
            <person name="Spatafora J.W."/>
        </authorList>
    </citation>
    <scope>NUCLEOTIDE SEQUENCE [LARGE SCALE GENOMIC DNA]</scope>
    <source>
        <strain evidence="3">S191</strain>
    </source>
</reference>
<feature type="region of interest" description="Disordered" evidence="2">
    <location>
        <begin position="223"/>
        <end position="296"/>
    </location>
</feature>
<dbReference type="EMBL" id="JAEFCI010010583">
    <property type="protein sequence ID" value="KAG5457129.1"/>
    <property type="molecule type" value="Genomic_DNA"/>
</dbReference>
<dbReference type="AlphaFoldDB" id="A0A8H7ZQ31"/>
<feature type="compositionally biased region" description="Polar residues" evidence="2">
    <location>
        <begin position="226"/>
        <end position="246"/>
    </location>
</feature>
<comment type="caution">
    <text evidence="3">The sequence shown here is derived from an EMBL/GenBank/DDBJ whole genome shotgun (WGS) entry which is preliminary data.</text>
</comment>
<feature type="repeat" description="PPR" evidence="1">
    <location>
        <begin position="820"/>
        <end position="854"/>
    </location>
</feature>
<feature type="region of interest" description="Disordered" evidence="2">
    <location>
        <begin position="1"/>
        <end position="25"/>
    </location>
</feature>
<accession>A0A8H7ZQ31</accession>
<dbReference type="InterPro" id="IPR002885">
    <property type="entry name" value="PPR_rpt"/>
</dbReference>
<dbReference type="OrthoDB" id="185373at2759"/>
<dbReference type="PANTHER" id="PTHR47939">
    <property type="entry name" value="MEMBRANE-ASSOCIATED SALT-INDUCIBLE PROTEIN-LIKE"/>
    <property type="match status" value="1"/>
</dbReference>
<evidence type="ECO:0000256" key="1">
    <source>
        <dbReference type="PROSITE-ProRule" id="PRU00708"/>
    </source>
</evidence>
<gene>
    <name evidence="3" type="ORF">BJ554DRAFT_2936</name>
</gene>
<feature type="non-terminal residue" evidence="3">
    <location>
        <position position="1048"/>
    </location>
</feature>
<evidence type="ECO:0000313" key="3">
    <source>
        <dbReference type="EMBL" id="KAG5457129.1"/>
    </source>
</evidence>
<feature type="compositionally biased region" description="Low complexity" evidence="2">
    <location>
        <begin position="278"/>
        <end position="294"/>
    </location>
</feature>
<name>A0A8H7ZQ31_9FUNG</name>
<evidence type="ECO:0008006" key="5">
    <source>
        <dbReference type="Google" id="ProtNLM"/>
    </source>
</evidence>
<feature type="repeat" description="PPR" evidence="1">
    <location>
        <begin position="745"/>
        <end position="779"/>
    </location>
</feature>
<dbReference type="InterPro" id="IPR011990">
    <property type="entry name" value="TPR-like_helical_dom_sf"/>
</dbReference>
<keyword evidence="4" id="KW-1185">Reference proteome</keyword>
<sequence>MRAVRRSGVSVPGNTDKRLCPPPTAPVAQGALLRPPRLPAGAVTPPVAYAFPASLRTVSPAGVPVPPIREEPAICAYPCPIRLPWQGSPNYHAQPLPHARVRWQRSSETGPSPPSPCQPLLQELSVMPQPAPSMRPGRFPTSSPPLPHAPNVLGVLHEKDHMPRKASPTEEAPSPSHDCSPGKRHLSRTLRAPGEPHACFFAIKSPPEFRAGLPKNVHRSLHATPHRQSQPATSPAQSAHAIQSSAPPHHCILDQPPPSSPINKSATPVPVSLLTPKSLPTPASGTSSSPATLPECSEWRSPFTVSSVSRTGPARSPQQTFEVFPENAPAFQTGPACALPATTPRLDFPKGRIDPLLAGRPPNQDSKHFDKRLATLPDQPVDGAIRQSYVLPDGCLGDQDTEAFVNDVLAATLCRFPATKTARELAGLMAGLRETVVACVGDVERGDGARLTQRLTMVSEAQLFGIYTSLVGTAVLAFCCRKGAALKLSRWLQEGDQFPSASGDGMESRYQYLSSDGHMLSGTATLSAFRERFPGKAGSRASLRTSDVVKALQNAGYGANMPFRKSVVMDQCRSEDDLQGFRLVLESFPPESTADEADSCCAYLAYCLDREMYEYVLDFFIAGERSSPDPKQRDELLRIMTTIDYNGPPHHLRCIANMVLELANVPSGVCEFLIMKLIEPKELRAVRRSEYLPWCHELFVKLRRRGIKPKRALFDTLMHEHALLGDCEGVTMLFRQMQQCDLEPDARTYTTVLAGHAQVGDIVSATNLLNEMRKNGLLERDRIGRNRPQDNLVLAYCRAGRVNAGYKAMLRMNDEGLHPGVVAWSMLIHAALRENRAELSNFLFDEMIRSGVVPDDIALSGILGACRRNTEVTAALEASFKLLAEMRGGKPTSHSCVIMASHYAFMGDANSLAEMHRAIRAGSRPLDPVASGQDVIVRTKLIFFLGRTHNLEGAVKVFESIAADGLQPNMASVGALMAAFITARRPEEAIRLFRSVAQVLPPDTQSYNLMMTAFGDMRDLHGAVNVFEEMLGAHVLPNAGTYKTILTI</sequence>
<proteinExistence type="predicted"/>
<dbReference type="Gene3D" id="1.25.40.10">
    <property type="entry name" value="Tetratricopeptide repeat domain"/>
    <property type="match status" value="3"/>
</dbReference>
<feature type="region of interest" description="Disordered" evidence="2">
    <location>
        <begin position="128"/>
        <end position="189"/>
    </location>
</feature>
<evidence type="ECO:0000256" key="2">
    <source>
        <dbReference type="SAM" id="MobiDB-lite"/>
    </source>
</evidence>
<dbReference type="InterPro" id="IPR050667">
    <property type="entry name" value="PPR-containing_protein"/>
</dbReference>
<dbReference type="Pfam" id="PF01535">
    <property type="entry name" value="PPR"/>
    <property type="match status" value="2"/>
</dbReference>
<feature type="repeat" description="PPR" evidence="1">
    <location>
        <begin position="1003"/>
        <end position="1037"/>
    </location>
</feature>